<evidence type="ECO:0000256" key="1">
    <source>
        <dbReference type="ARBA" id="ARBA00004123"/>
    </source>
</evidence>
<dbReference type="PANTHER" id="PTHR12891">
    <property type="entry name" value="DNA REPAIR/TRANSCRIPTION PROTEIN MET18/MMS19"/>
    <property type="match status" value="1"/>
</dbReference>
<dbReference type="GO" id="GO:0006281">
    <property type="term" value="P:DNA repair"/>
    <property type="evidence" value="ECO:0007669"/>
    <property type="project" value="UniProtKB-UniRule"/>
</dbReference>
<dbReference type="Gene3D" id="1.25.10.10">
    <property type="entry name" value="Leucine-rich Repeat Variant"/>
    <property type="match status" value="1"/>
</dbReference>
<proteinExistence type="inferred from homology"/>
<keyword evidence="3" id="KW-0677">Repeat</keyword>
<dbReference type="GO" id="GO:0016226">
    <property type="term" value="P:iron-sulfur cluster assembly"/>
    <property type="evidence" value="ECO:0007669"/>
    <property type="project" value="UniProtKB-UniRule"/>
</dbReference>
<name>A0A6S7I6Y4_PARCT</name>
<evidence type="ECO:0000256" key="3">
    <source>
        <dbReference type="ARBA" id="ARBA00022737"/>
    </source>
</evidence>
<dbReference type="SUPFAM" id="SSF48371">
    <property type="entry name" value="ARM repeat"/>
    <property type="match status" value="1"/>
</dbReference>
<evidence type="ECO:0000313" key="9">
    <source>
        <dbReference type="Proteomes" id="UP001152795"/>
    </source>
</evidence>
<comment type="function">
    <text evidence="5">Key component of the cytosolic iron-sulfur protein assembly (CIA) complex, a multiprotein complex that mediates the incorporation of iron-sulfur cluster into apoproteins specifically involved in DNA metabolism and genomic integrity. In the CIA complex, MMS19 acts as an adapter between early-acting CIA components and a subset of cellular target iron-sulfur proteins.</text>
</comment>
<dbReference type="Pfam" id="PF14500">
    <property type="entry name" value="MMS19_N"/>
    <property type="match status" value="1"/>
</dbReference>
<evidence type="ECO:0000313" key="8">
    <source>
        <dbReference type="EMBL" id="CAB4013456.1"/>
    </source>
</evidence>
<reference evidence="8" key="1">
    <citation type="submission" date="2020-04" db="EMBL/GenBank/DDBJ databases">
        <authorList>
            <person name="Alioto T."/>
            <person name="Alioto T."/>
            <person name="Gomez Garrido J."/>
        </authorList>
    </citation>
    <scope>NUCLEOTIDE SEQUENCE</scope>
    <source>
        <strain evidence="8">A484AB</strain>
    </source>
</reference>
<comment type="caution">
    <text evidence="8">The sequence shown here is derived from an EMBL/GenBank/DDBJ whole genome shotgun (WGS) entry which is preliminary data.</text>
</comment>
<dbReference type="InterPro" id="IPR011989">
    <property type="entry name" value="ARM-like"/>
</dbReference>
<accession>A0A6S7I6Y4</accession>
<dbReference type="Proteomes" id="UP001152795">
    <property type="component" value="Unassembled WGS sequence"/>
</dbReference>
<comment type="subunit">
    <text evidence="5">Component of the CIA complex.</text>
</comment>
<dbReference type="Pfam" id="PF12460">
    <property type="entry name" value="MMS19_C"/>
    <property type="match status" value="1"/>
</dbReference>
<feature type="domain" description="MMS19 C-terminal" evidence="6">
    <location>
        <begin position="409"/>
        <end position="577"/>
    </location>
</feature>
<dbReference type="GO" id="GO:0097361">
    <property type="term" value="C:cytosolic [4Fe-4S] assembly targeting complex"/>
    <property type="evidence" value="ECO:0007669"/>
    <property type="project" value="UniProtKB-UniRule"/>
</dbReference>
<evidence type="ECO:0000259" key="7">
    <source>
        <dbReference type="Pfam" id="PF14500"/>
    </source>
</evidence>
<dbReference type="InterPro" id="IPR016024">
    <property type="entry name" value="ARM-type_fold"/>
</dbReference>
<feature type="non-terminal residue" evidence="8">
    <location>
        <position position="1"/>
    </location>
</feature>
<dbReference type="OrthoDB" id="342900at2759"/>
<keyword evidence="4 5" id="KW-0539">Nucleus</keyword>
<organism evidence="8 9">
    <name type="scientific">Paramuricea clavata</name>
    <name type="common">Red gorgonian</name>
    <name type="synonym">Violescent sea-whip</name>
    <dbReference type="NCBI Taxonomy" id="317549"/>
    <lineage>
        <taxon>Eukaryota</taxon>
        <taxon>Metazoa</taxon>
        <taxon>Cnidaria</taxon>
        <taxon>Anthozoa</taxon>
        <taxon>Octocorallia</taxon>
        <taxon>Malacalcyonacea</taxon>
        <taxon>Plexauridae</taxon>
        <taxon>Paramuricea</taxon>
    </lineage>
</organism>
<evidence type="ECO:0000256" key="5">
    <source>
        <dbReference type="RuleBase" id="RU367072"/>
    </source>
</evidence>
<dbReference type="GO" id="GO:0051604">
    <property type="term" value="P:protein maturation"/>
    <property type="evidence" value="ECO:0007669"/>
    <property type="project" value="UniProtKB-UniRule"/>
</dbReference>
<dbReference type="InterPro" id="IPR024687">
    <property type="entry name" value="MMS19_C"/>
</dbReference>
<evidence type="ECO:0000256" key="4">
    <source>
        <dbReference type="ARBA" id="ARBA00023242"/>
    </source>
</evidence>
<sequence>MAVQTFELELTRVSCFPTAHTRAAAKCAQAVVAPLEHTGREYHTDEGVIVPCISVQLRNKLIRVSGQFTELKKVFKSIQKKPSNDPNAITREQLIIALRKCLAATSIFAPFCLPLLIEKLSSDVVYAKKDALLTLAACANVYDSRFITEYVDSLWNYIKKEIFTAADQSIEIACLEAIKNVVGNISIAEEAHACIDGDFVFSDCKNHLLKPDHKLMKTSASLLQNVAMASDMACARVTDQVIPILLEQFELHKQINNQKSILDAMLGFLQVAKDFVNKDTAAILKTYKEKLLGLFFSLLVNHNPLHRSSGVAGLVAMVSSALLDEQEVMTFLDHLVVLILDDKEKIVRHEAKLALAYLSSQFPALVRSRVVVQLTDRLAKKDGSNSMETDNDANTVPVRPHITHEYLVTTLATLCTSQENVEYIVPCLVENLTTLSESTSTNSESYVVCVVDCLQNIFEGCLRSSLKILDYYKDVIFLRVLNLAIANSLGEQECSFTSAILEKFCKLLRTISSKLSETYSEFIVSTVGEIFLDGKLDRANLPDGLNKQDFDVLNPSSPWQQTQLVMFLTAILCNISKT</sequence>
<dbReference type="EMBL" id="CACRXK020007893">
    <property type="protein sequence ID" value="CAB4013456.1"/>
    <property type="molecule type" value="Genomic_DNA"/>
</dbReference>
<keyword evidence="5" id="KW-0963">Cytoplasm</keyword>
<comment type="subcellular location">
    <subcellularLocation>
        <location evidence="5">Cytoplasm</location>
        <location evidence="5">Cytoskeleton</location>
        <location evidence="5">Spindle</location>
    </subcellularLocation>
    <subcellularLocation>
        <location evidence="1 5">Nucleus</location>
    </subcellularLocation>
</comment>
<keyword evidence="5" id="KW-0206">Cytoskeleton</keyword>
<keyword evidence="9" id="KW-1185">Reference proteome</keyword>
<feature type="domain" description="MMS19 N-terminal" evidence="7">
    <location>
        <begin position="80"/>
        <end position="163"/>
    </location>
</feature>
<evidence type="ECO:0000256" key="2">
    <source>
        <dbReference type="ARBA" id="ARBA00009340"/>
    </source>
</evidence>
<dbReference type="AlphaFoldDB" id="A0A6S7I6Y4"/>
<keyword evidence="5" id="KW-0234">DNA repair</keyword>
<dbReference type="PANTHER" id="PTHR12891:SF0">
    <property type="entry name" value="MMS19 NUCLEOTIDE EXCISION REPAIR PROTEIN HOMOLOG"/>
    <property type="match status" value="1"/>
</dbReference>
<dbReference type="GO" id="GO:0005819">
    <property type="term" value="C:spindle"/>
    <property type="evidence" value="ECO:0007669"/>
    <property type="project" value="UniProtKB-SubCell"/>
</dbReference>
<keyword evidence="5" id="KW-0227">DNA damage</keyword>
<dbReference type="GO" id="GO:0005634">
    <property type="term" value="C:nucleus"/>
    <property type="evidence" value="ECO:0007669"/>
    <property type="project" value="UniProtKB-SubCell"/>
</dbReference>
<dbReference type="InterPro" id="IPR029240">
    <property type="entry name" value="MMS19_N"/>
</dbReference>
<dbReference type="InterPro" id="IPR039920">
    <property type="entry name" value="MMS19"/>
</dbReference>
<comment type="similarity">
    <text evidence="2 5">Belongs to the MET18/MMS19 family.</text>
</comment>
<evidence type="ECO:0000259" key="6">
    <source>
        <dbReference type="Pfam" id="PF12460"/>
    </source>
</evidence>
<protein>
    <recommendedName>
        <fullName evidence="5">MMS19 nucleotide excision repair protein</fullName>
    </recommendedName>
</protein>
<gene>
    <name evidence="8" type="ORF">PACLA_8A070530</name>
</gene>